<feature type="compositionally biased region" description="Polar residues" evidence="1">
    <location>
        <begin position="72"/>
        <end position="85"/>
    </location>
</feature>
<evidence type="ECO:0000313" key="3">
    <source>
        <dbReference type="Proteomes" id="UP001465976"/>
    </source>
</evidence>
<accession>A0ABR3FN66</accession>
<dbReference type="Proteomes" id="UP001465976">
    <property type="component" value="Unassembled WGS sequence"/>
</dbReference>
<evidence type="ECO:0000256" key="1">
    <source>
        <dbReference type="SAM" id="MobiDB-lite"/>
    </source>
</evidence>
<sequence length="271" mass="30221">MELKQGKERRKKERESQDMKSVSFPKDLDNALAATFRSVKCELYPLDGLIWTEEQVATQSRCLTPSEDHPGVSNSQISSTTSGTPSRCYPEPGMLRSPPSSPNAARRRSKENATVNSARIISRMRPRTVSITPTIYADITNNAEVAHSYRCDKDGFYLVDEDDLKTPTAYVPDSWPKEPEDDGAFPLVEAIIREQEVREIDIEFLSDAKSLNDEPKGLPMGEKAGSQTPSAEQPDPFGFGTTPESFKIRRDNFGWVDRCVGNGLADRSWVA</sequence>
<reference evidence="2 3" key="1">
    <citation type="submission" date="2024-02" db="EMBL/GenBank/DDBJ databases">
        <title>A draft genome for the cacao thread blight pathogen Marasmius crinis-equi.</title>
        <authorList>
            <person name="Cohen S.P."/>
            <person name="Baruah I.K."/>
            <person name="Amoako-Attah I."/>
            <person name="Bukari Y."/>
            <person name="Meinhardt L.W."/>
            <person name="Bailey B.A."/>
        </authorList>
    </citation>
    <scope>NUCLEOTIDE SEQUENCE [LARGE SCALE GENOMIC DNA]</scope>
    <source>
        <strain evidence="2 3">GH-76</strain>
    </source>
</reference>
<dbReference type="EMBL" id="JBAHYK010000200">
    <property type="protein sequence ID" value="KAL0576769.1"/>
    <property type="molecule type" value="Genomic_DNA"/>
</dbReference>
<evidence type="ECO:0000313" key="2">
    <source>
        <dbReference type="EMBL" id="KAL0576769.1"/>
    </source>
</evidence>
<name>A0ABR3FN66_9AGAR</name>
<gene>
    <name evidence="2" type="ORF">V5O48_005211</name>
</gene>
<comment type="caution">
    <text evidence="2">The sequence shown here is derived from an EMBL/GenBank/DDBJ whole genome shotgun (WGS) entry which is preliminary data.</text>
</comment>
<protein>
    <submittedName>
        <fullName evidence="2">Uncharacterized protein</fullName>
    </submittedName>
</protein>
<proteinExistence type="predicted"/>
<keyword evidence="3" id="KW-1185">Reference proteome</keyword>
<feature type="region of interest" description="Disordered" evidence="1">
    <location>
        <begin position="211"/>
        <end position="244"/>
    </location>
</feature>
<feature type="region of interest" description="Disordered" evidence="1">
    <location>
        <begin position="61"/>
        <end position="114"/>
    </location>
</feature>
<feature type="region of interest" description="Disordered" evidence="1">
    <location>
        <begin position="1"/>
        <end position="26"/>
    </location>
</feature>
<organism evidence="2 3">
    <name type="scientific">Marasmius crinis-equi</name>
    <dbReference type="NCBI Taxonomy" id="585013"/>
    <lineage>
        <taxon>Eukaryota</taxon>
        <taxon>Fungi</taxon>
        <taxon>Dikarya</taxon>
        <taxon>Basidiomycota</taxon>
        <taxon>Agaricomycotina</taxon>
        <taxon>Agaricomycetes</taxon>
        <taxon>Agaricomycetidae</taxon>
        <taxon>Agaricales</taxon>
        <taxon>Marasmiineae</taxon>
        <taxon>Marasmiaceae</taxon>
        <taxon>Marasmius</taxon>
    </lineage>
</organism>